<dbReference type="PANTHER" id="PTHR35534:SF1">
    <property type="entry name" value="LARGE RIBOSOMAL SUBUNIT PROTEIN BL32"/>
    <property type="match status" value="1"/>
</dbReference>
<accession>A0A1B7LDY7</accession>
<dbReference type="InterPro" id="IPR011332">
    <property type="entry name" value="Ribosomal_zn-bd"/>
</dbReference>
<evidence type="ECO:0000256" key="2">
    <source>
        <dbReference type="ARBA" id="ARBA00022980"/>
    </source>
</evidence>
<evidence type="ECO:0000313" key="6">
    <source>
        <dbReference type="EMBL" id="OAT81265.1"/>
    </source>
</evidence>
<gene>
    <name evidence="5" type="primary">rpmF</name>
    <name evidence="6" type="ORF">A6M21_00260</name>
</gene>
<dbReference type="OrthoDB" id="9812874at2"/>
<evidence type="ECO:0000256" key="1">
    <source>
        <dbReference type="ARBA" id="ARBA00008560"/>
    </source>
</evidence>
<dbReference type="InterPro" id="IPR044957">
    <property type="entry name" value="Ribosomal_bL32_bact"/>
</dbReference>
<evidence type="ECO:0000256" key="3">
    <source>
        <dbReference type="ARBA" id="ARBA00023274"/>
    </source>
</evidence>
<protein>
    <recommendedName>
        <fullName evidence="4 5">Large ribosomal subunit protein bL32</fullName>
    </recommendedName>
</protein>
<dbReference type="GO" id="GO:0015934">
    <property type="term" value="C:large ribosomal subunit"/>
    <property type="evidence" value="ECO:0007669"/>
    <property type="project" value="InterPro"/>
</dbReference>
<evidence type="ECO:0000256" key="4">
    <source>
        <dbReference type="ARBA" id="ARBA00035178"/>
    </source>
</evidence>
<comment type="similarity">
    <text evidence="1 5">Belongs to the bacterial ribosomal protein bL32 family.</text>
</comment>
<dbReference type="STRING" id="1838280.A6M21_00260"/>
<dbReference type="EMBL" id="LYVF01000165">
    <property type="protein sequence ID" value="OAT81265.1"/>
    <property type="molecule type" value="Genomic_DNA"/>
</dbReference>
<name>A0A1B7LDY7_9FIRM</name>
<dbReference type="InterPro" id="IPR002677">
    <property type="entry name" value="Ribosomal_bL32"/>
</dbReference>
<dbReference type="RefSeq" id="WP_066668789.1">
    <property type="nucleotide sequence ID" value="NZ_LYVF01000165.1"/>
</dbReference>
<proteinExistence type="inferred from homology"/>
<comment type="caution">
    <text evidence="6">The sequence shown here is derived from an EMBL/GenBank/DDBJ whole genome shotgun (WGS) entry which is preliminary data.</text>
</comment>
<dbReference type="SUPFAM" id="SSF57829">
    <property type="entry name" value="Zn-binding ribosomal proteins"/>
    <property type="match status" value="1"/>
</dbReference>
<evidence type="ECO:0000256" key="5">
    <source>
        <dbReference type="HAMAP-Rule" id="MF_00340"/>
    </source>
</evidence>
<dbReference type="GO" id="GO:0006412">
    <property type="term" value="P:translation"/>
    <property type="evidence" value="ECO:0007669"/>
    <property type="project" value="UniProtKB-UniRule"/>
</dbReference>
<keyword evidence="2 5" id="KW-0689">Ribosomal protein</keyword>
<dbReference type="PANTHER" id="PTHR35534">
    <property type="entry name" value="50S RIBOSOMAL PROTEIN L32"/>
    <property type="match status" value="1"/>
</dbReference>
<reference evidence="6 7" key="1">
    <citation type="submission" date="2016-04" db="EMBL/GenBank/DDBJ databases">
        <authorList>
            <person name="Evans L.H."/>
            <person name="Alamgir A."/>
            <person name="Owens N."/>
            <person name="Weber N.D."/>
            <person name="Virtaneva K."/>
            <person name="Barbian K."/>
            <person name="Babar A."/>
            <person name="Rosenke K."/>
        </authorList>
    </citation>
    <scope>NUCLEOTIDE SEQUENCE [LARGE SCALE GENOMIC DNA]</scope>
    <source>
        <strain evidence="6 7">LMa1</strain>
    </source>
</reference>
<dbReference type="Pfam" id="PF01783">
    <property type="entry name" value="Ribosomal_L32p"/>
    <property type="match status" value="1"/>
</dbReference>
<sequence>MGVPKRRRSKQRGRARRAHLKLTVPGLVRCPQCHELTMPHRVCPGCGYYKGKEVVKS</sequence>
<keyword evidence="7" id="KW-1185">Reference proteome</keyword>
<dbReference type="Proteomes" id="UP000078532">
    <property type="component" value="Unassembled WGS sequence"/>
</dbReference>
<evidence type="ECO:0000313" key="7">
    <source>
        <dbReference type="Proteomes" id="UP000078532"/>
    </source>
</evidence>
<dbReference type="HAMAP" id="MF_00340">
    <property type="entry name" value="Ribosomal_bL32"/>
    <property type="match status" value="1"/>
</dbReference>
<dbReference type="AlphaFoldDB" id="A0A1B7LDY7"/>
<organism evidence="6 7">
    <name type="scientific">Desulfotomaculum copahuensis</name>
    <dbReference type="NCBI Taxonomy" id="1838280"/>
    <lineage>
        <taxon>Bacteria</taxon>
        <taxon>Bacillati</taxon>
        <taxon>Bacillota</taxon>
        <taxon>Clostridia</taxon>
        <taxon>Eubacteriales</taxon>
        <taxon>Desulfotomaculaceae</taxon>
        <taxon>Desulfotomaculum</taxon>
    </lineage>
</organism>
<dbReference type="NCBIfam" id="TIGR01031">
    <property type="entry name" value="rpmF_bact"/>
    <property type="match status" value="1"/>
</dbReference>
<keyword evidence="3 5" id="KW-0687">Ribonucleoprotein</keyword>
<dbReference type="GO" id="GO:0003735">
    <property type="term" value="F:structural constituent of ribosome"/>
    <property type="evidence" value="ECO:0007669"/>
    <property type="project" value="InterPro"/>
</dbReference>